<keyword evidence="4" id="KW-0614">Plasmid</keyword>
<dbReference type="InterPro" id="IPR021068">
    <property type="entry name" value="HTH_DNA-bd"/>
</dbReference>
<feature type="compositionally biased region" description="Polar residues" evidence="1">
    <location>
        <begin position="12"/>
        <end position="22"/>
    </location>
</feature>
<dbReference type="KEGG" id="mes:Meso_4417"/>
<evidence type="ECO:0000256" key="1">
    <source>
        <dbReference type="SAM" id="MobiDB-lite"/>
    </source>
</evidence>
<gene>
    <name evidence="4" type="ordered locus">Meso_4417</name>
</gene>
<feature type="domain" description="DUF1612" evidence="2">
    <location>
        <begin position="49"/>
        <end position="169"/>
    </location>
</feature>
<accession>Q11MI6</accession>
<feature type="region of interest" description="Disordered" evidence="1">
    <location>
        <begin position="1"/>
        <end position="23"/>
    </location>
</feature>
<organism evidence="4">
    <name type="scientific">Chelativorans sp. (strain BNC1)</name>
    <dbReference type="NCBI Taxonomy" id="266779"/>
    <lineage>
        <taxon>Bacteria</taxon>
        <taxon>Pseudomonadati</taxon>
        <taxon>Pseudomonadota</taxon>
        <taxon>Alphaproteobacteria</taxon>
        <taxon>Hyphomicrobiales</taxon>
        <taxon>Phyllobacteriaceae</taxon>
        <taxon>Chelativorans</taxon>
    </lineage>
</organism>
<evidence type="ECO:0000259" key="2">
    <source>
        <dbReference type="Pfam" id="PF07756"/>
    </source>
</evidence>
<dbReference type="EMBL" id="CP000389">
    <property type="protein sequence ID" value="ABG61383.1"/>
    <property type="molecule type" value="Genomic_DNA"/>
</dbReference>
<dbReference type="Pfam" id="PF11972">
    <property type="entry name" value="HTH_13"/>
    <property type="match status" value="1"/>
</dbReference>
<dbReference type="HOGENOM" id="CLU_1223931_0_0_5"/>
<dbReference type="Pfam" id="PF07756">
    <property type="entry name" value="DUF1612"/>
    <property type="match status" value="1"/>
</dbReference>
<feature type="compositionally biased region" description="Basic residues" evidence="1">
    <location>
        <begin position="1"/>
        <end position="11"/>
    </location>
</feature>
<protein>
    <submittedName>
        <fullName evidence="4">Uncharacterized protein</fullName>
    </submittedName>
</protein>
<proteinExistence type="predicted"/>
<feature type="domain" description="HTH DNA binding" evidence="3">
    <location>
        <begin position="183"/>
        <end position="211"/>
    </location>
</feature>
<dbReference type="AlphaFoldDB" id="Q11MI6"/>
<evidence type="ECO:0000259" key="3">
    <source>
        <dbReference type="Pfam" id="PF11972"/>
    </source>
</evidence>
<evidence type="ECO:0000313" key="4">
    <source>
        <dbReference type="EMBL" id="ABG61383.1"/>
    </source>
</evidence>
<reference evidence="4" key="1">
    <citation type="submission" date="2006-06" db="EMBL/GenBank/DDBJ databases">
        <title>Complete sequence of Plasmid 1 of Chelativorans sp. BNC1.</title>
        <authorList>
            <consortium name="US DOE Joint Genome Institute"/>
            <person name="Copeland A."/>
            <person name="Lucas S."/>
            <person name="Lapidus A."/>
            <person name="Barry K."/>
            <person name="Detter J.C."/>
            <person name="Glavina del Rio T."/>
            <person name="Hammon N."/>
            <person name="Israni S."/>
            <person name="Dalin E."/>
            <person name="Tice H."/>
            <person name="Pitluck S."/>
            <person name="Chertkov O."/>
            <person name="Brettin T."/>
            <person name="Bruce D."/>
            <person name="Han C."/>
            <person name="Tapia R."/>
            <person name="Gilna P."/>
            <person name="Schmutz J."/>
            <person name="Larimer F."/>
            <person name="Land M."/>
            <person name="Hauser L."/>
            <person name="Kyrpides N."/>
            <person name="Mikhailova N."/>
            <person name="Richardson P."/>
        </authorList>
    </citation>
    <scope>NUCLEOTIDE SEQUENCE</scope>
    <source>
        <strain evidence="4">BNC1</strain>
        <plasmid evidence="4">1</plasmid>
    </source>
</reference>
<name>Q11MI6_CHESB</name>
<dbReference type="InterPro" id="IPR011670">
    <property type="entry name" value="DUF1612"/>
</dbReference>
<geneLocation type="plasmid" evidence="4">
    <name>1</name>
</geneLocation>
<sequence>MPNRAQRKRRPSPTNSLPSTRSSRARAVLDGVAVARPARPRSGTGAGSLIYDPDWDEDVRLEAWRATFARAADLPPVLAAAVLWDAWEGIAPLQHQSWLGPLFAECMLRQRRKTIAHLFSLNAGLRVVAHERRRHRDRTTRLLTFLDAVSEAAALGLKEHDRLTLARNRCCDVSRGGVVTQKLPWLIEYAVSRPLVSSAMIEKELKVTTRGR</sequence>